<organism evidence="1 2">
    <name type="scientific">[Candida] railenensis</name>
    <dbReference type="NCBI Taxonomy" id="45579"/>
    <lineage>
        <taxon>Eukaryota</taxon>
        <taxon>Fungi</taxon>
        <taxon>Dikarya</taxon>
        <taxon>Ascomycota</taxon>
        <taxon>Saccharomycotina</taxon>
        <taxon>Pichiomycetes</taxon>
        <taxon>Debaryomycetaceae</taxon>
        <taxon>Kurtzmaniella</taxon>
    </lineage>
</organism>
<dbReference type="OrthoDB" id="5329385at2759"/>
<name>A0A9P0VX44_9ASCO</name>
<gene>
    <name evidence="1" type="ORF">CLIB1423_03S08328</name>
</gene>
<keyword evidence="2" id="KW-1185">Reference proteome</keyword>
<dbReference type="Pfam" id="PF17119">
    <property type="entry name" value="MMU163"/>
    <property type="match status" value="1"/>
</dbReference>
<reference evidence="1" key="1">
    <citation type="submission" date="2022-03" db="EMBL/GenBank/DDBJ databases">
        <authorList>
            <person name="Legras J.-L."/>
            <person name="Devillers H."/>
            <person name="Grondin C."/>
        </authorList>
    </citation>
    <scope>NUCLEOTIDE SEQUENCE</scope>
    <source>
        <strain evidence="1">CLIB 1423</strain>
    </source>
</reference>
<sequence length="312" mass="35055">MKVSGSLFRTNAIPISKPVRLVPSFNYFAPSPTWPITSERNNSVQLEAQSSLSLSKGPSIFKRSQFLYIQSKDGADKEIDPRKQQQNANLGSTIDTLKELIPQIASKSLPKQLVSPEVLLRVCPTHFEEFNAYLPAIKGHVPYYTSCKVLQFLLTSIVLTPNVQLHIQSIRATTVNDRIFPYYSVYPDSTKIKVRWTTSTERIHNINDDTTLLKGWSKVATTKFLDKHNITSDDIKKSSKSGGISSTLAELTSSIKNLANDKKNNLERVISGIFIFELNEDNDKIIVHTIEDIDILEKTETQENLDGGLRVC</sequence>
<evidence type="ECO:0000313" key="2">
    <source>
        <dbReference type="Proteomes" id="UP000837801"/>
    </source>
</evidence>
<dbReference type="EMBL" id="CAKXYY010000003">
    <property type="protein sequence ID" value="CAH2351528.1"/>
    <property type="molecule type" value="Genomic_DNA"/>
</dbReference>
<dbReference type="Proteomes" id="UP000837801">
    <property type="component" value="Unassembled WGS sequence"/>
</dbReference>
<proteinExistence type="predicted"/>
<comment type="caution">
    <text evidence="1">The sequence shown here is derived from an EMBL/GenBank/DDBJ whole genome shotgun (WGS) entry which is preliminary data.</text>
</comment>
<accession>A0A9P0VX44</accession>
<protein>
    <submittedName>
        <fullName evidence="1">Uncharacterized protein</fullName>
    </submittedName>
</protein>
<evidence type="ECO:0000313" key="1">
    <source>
        <dbReference type="EMBL" id="CAH2351528.1"/>
    </source>
</evidence>
<dbReference type="InterPro" id="IPR031342">
    <property type="entry name" value="Mug163-like"/>
</dbReference>
<dbReference type="AlphaFoldDB" id="A0A9P0VX44"/>